<feature type="short sequence motif" description="PRPP-binding" evidence="5">
    <location>
        <begin position="95"/>
        <end position="107"/>
    </location>
</feature>
<organism evidence="7 9">
    <name type="scientific">Geotoga petraea</name>
    <dbReference type="NCBI Taxonomy" id="28234"/>
    <lineage>
        <taxon>Bacteria</taxon>
        <taxon>Thermotogati</taxon>
        <taxon>Thermotogota</taxon>
        <taxon>Thermotogae</taxon>
        <taxon>Petrotogales</taxon>
        <taxon>Petrotogaceae</taxon>
        <taxon>Geotoga</taxon>
    </lineage>
</organism>
<dbReference type="CDD" id="cd06223">
    <property type="entry name" value="PRTases_typeI"/>
    <property type="match status" value="1"/>
</dbReference>
<dbReference type="Pfam" id="PF00156">
    <property type="entry name" value="Pribosyltran"/>
    <property type="match status" value="1"/>
</dbReference>
<feature type="domain" description="Phosphoribosyltransferase" evidence="6">
    <location>
        <begin position="10"/>
        <end position="148"/>
    </location>
</feature>
<dbReference type="EMBL" id="FMYV01000002">
    <property type="protein sequence ID" value="SDC17094.1"/>
    <property type="molecule type" value="Genomic_DNA"/>
</dbReference>
<keyword evidence="3 5" id="KW-0804">Transcription</keyword>
<evidence type="ECO:0000256" key="1">
    <source>
        <dbReference type="ARBA" id="ARBA00005565"/>
    </source>
</evidence>
<evidence type="ECO:0000313" key="9">
    <source>
        <dbReference type="Proteomes" id="UP000199322"/>
    </source>
</evidence>
<dbReference type="InterPro" id="IPR000836">
    <property type="entry name" value="PRTase_dom"/>
</dbReference>
<dbReference type="PANTHER" id="PTHR11608">
    <property type="entry name" value="BIFUNCTIONAL PROTEIN PYRR"/>
    <property type="match status" value="1"/>
</dbReference>
<dbReference type="NCBIfam" id="NF003548">
    <property type="entry name" value="PRK05205.1-4"/>
    <property type="match status" value="1"/>
</dbReference>
<dbReference type="NCBIfam" id="NF003549">
    <property type="entry name" value="PRK05205.1-5"/>
    <property type="match status" value="1"/>
</dbReference>
<evidence type="ECO:0000256" key="4">
    <source>
        <dbReference type="ARBA" id="ARBA00052919"/>
    </source>
</evidence>
<evidence type="ECO:0000313" key="8">
    <source>
        <dbReference type="EMBL" id="TGG88201.1"/>
    </source>
</evidence>
<dbReference type="InterPro" id="IPR050137">
    <property type="entry name" value="PyrR_bifunctional"/>
</dbReference>
<dbReference type="Gene3D" id="3.40.50.2020">
    <property type="match status" value="1"/>
</dbReference>
<sequence>MNIKKKIMEEKDIKRTLMRLSHEITEKHKGVENVILAGIKTRGAFIAERIKENLIKIENFEVPVIKLDVTPFRDDEKKSDTDTSEFNINVNNKIVILVDDVLFTGRTIRAAMDAIISRGRPSQIELLVLVDRGHREFPIKANFIGKNLPTSKDNEAVEVKMAEIDEYPEEGVYIYDNV</sequence>
<reference evidence="8 10" key="2">
    <citation type="submission" date="2019-04" db="EMBL/GenBank/DDBJ databases">
        <title>Draft genome sequence data and analysis of a Fermenting Bacterium, Geotoga petraea strain HO-Geo1, isolated from heavy-oil petroleum reservoir in Russia.</title>
        <authorList>
            <person name="Grouzdev D.S."/>
            <person name="Semenova E.M."/>
            <person name="Sokolova D.S."/>
            <person name="Tourova T.P."/>
            <person name="Poltaraus A.B."/>
            <person name="Nazina T.N."/>
        </authorList>
    </citation>
    <scope>NUCLEOTIDE SEQUENCE [LARGE SCALE GENOMIC DNA]</scope>
    <source>
        <strain evidence="8 10">HO-Geo1</strain>
    </source>
</reference>
<comment type="function">
    <text evidence="5">Regulates the transcription of the pyrimidine nucleotide (pyr) operon in response to exogenous pyrimidines.</text>
</comment>
<protein>
    <recommendedName>
        <fullName evidence="5">Bifunctional protein PyrR</fullName>
    </recommendedName>
    <domain>
        <recommendedName>
            <fullName evidence="5">Pyrimidine operon regulatory protein</fullName>
        </recommendedName>
    </domain>
    <domain>
        <recommendedName>
            <fullName evidence="5">Uracil phosphoribosyltransferase</fullName>
            <shortName evidence="5">UPRTase</shortName>
            <ecNumber evidence="5">2.4.2.9</ecNumber>
        </recommendedName>
    </domain>
</protein>
<name>A0A1G6JE78_9BACT</name>
<dbReference type="AlphaFoldDB" id="A0A1G6JE78"/>
<evidence type="ECO:0000313" key="7">
    <source>
        <dbReference type="EMBL" id="SDC17094.1"/>
    </source>
</evidence>
<dbReference type="SUPFAM" id="SSF53271">
    <property type="entry name" value="PRTase-like"/>
    <property type="match status" value="1"/>
</dbReference>
<dbReference type="EMBL" id="SRME01000002">
    <property type="protein sequence ID" value="TGG88201.1"/>
    <property type="molecule type" value="Genomic_DNA"/>
</dbReference>
<gene>
    <name evidence="5 8" type="primary">pyrR</name>
    <name evidence="8" type="ORF">E4650_03955</name>
    <name evidence="7" type="ORF">SAMN04488588_0506</name>
</gene>
<dbReference type="EC" id="2.4.2.9" evidence="5"/>
<dbReference type="FunFam" id="3.40.50.2020:FF:000020">
    <property type="entry name" value="Bifunctional protein PyrR"/>
    <property type="match status" value="1"/>
</dbReference>
<dbReference type="PANTHER" id="PTHR11608:SF0">
    <property type="entry name" value="BIFUNCTIONAL PROTEIN PYRR"/>
    <property type="match status" value="1"/>
</dbReference>
<accession>A0A1G6JE78</accession>
<comment type="catalytic activity">
    <reaction evidence="4 5">
        <text>UMP + diphosphate = 5-phospho-alpha-D-ribose 1-diphosphate + uracil</text>
        <dbReference type="Rhea" id="RHEA:13017"/>
        <dbReference type="ChEBI" id="CHEBI:17568"/>
        <dbReference type="ChEBI" id="CHEBI:33019"/>
        <dbReference type="ChEBI" id="CHEBI:57865"/>
        <dbReference type="ChEBI" id="CHEBI:58017"/>
        <dbReference type="EC" id="2.4.2.9"/>
    </reaction>
</comment>
<dbReference type="Proteomes" id="UP000297288">
    <property type="component" value="Unassembled WGS sequence"/>
</dbReference>
<dbReference type="HAMAP" id="MF_01219">
    <property type="entry name" value="PyrR"/>
    <property type="match status" value="1"/>
</dbReference>
<evidence type="ECO:0000256" key="3">
    <source>
        <dbReference type="ARBA" id="ARBA00023163"/>
    </source>
</evidence>
<comment type="similarity">
    <text evidence="1 5">Belongs to the purine/pyrimidine phosphoribosyltransferase family. PyrR subfamily.</text>
</comment>
<dbReference type="InterPro" id="IPR029057">
    <property type="entry name" value="PRTase-like"/>
</dbReference>
<dbReference type="STRING" id="28234.SAMN04488588_0506"/>
<dbReference type="OrthoDB" id="9802227at2"/>
<keyword evidence="5 7" id="KW-0808">Transferase</keyword>
<evidence type="ECO:0000256" key="2">
    <source>
        <dbReference type="ARBA" id="ARBA00023015"/>
    </source>
</evidence>
<keyword evidence="2 5" id="KW-0805">Transcription regulation</keyword>
<evidence type="ECO:0000313" key="10">
    <source>
        <dbReference type="Proteomes" id="UP000297288"/>
    </source>
</evidence>
<dbReference type="GO" id="GO:0006355">
    <property type="term" value="P:regulation of DNA-templated transcription"/>
    <property type="evidence" value="ECO:0007669"/>
    <property type="project" value="UniProtKB-UniRule"/>
</dbReference>
<dbReference type="Proteomes" id="UP000199322">
    <property type="component" value="Unassembled WGS sequence"/>
</dbReference>
<keyword evidence="5 7" id="KW-0328">Glycosyltransferase</keyword>
<comment type="function">
    <text evidence="5">Also displays a weak uracil phosphoribosyltransferase activity which is not physiologically significant.</text>
</comment>
<proteinExistence type="inferred from homology"/>
<dbReference type="GO" id="GO:0004845">
    <property type="term" value="F:uracil phosphoribosyltransferase activity"/>
    <property type="evidence" value="ECO:0007669"/>
    <property type="project" value="UniProtKB-UniRule"/>
</dbReference>
<dbReference type="RefSeq" id="WP_091402546.1">
    <property type="nucleotide sequence ID" value="NZ_FMYV01000002.1"/>
</dbReference>
<keyword evidence="9" id="KW-1185">Reference proteome</keyword>
<reference evidence="7 9" key="1">
    <citation type="submission" date="2016-10" db="EMBL/GenBank/DDBJ databases">
        <authorList>
            <person name="de Groot N.N."/>
        </authorList>
    </citation>
    <scope>NUCLEOTIDE SEQUENCE [LARGE SCALE GENOMIC DNA]</scope>
    <source>
        <strain evidence="7 9">WG14</strain>
    </source>
</reference>
<evidence type="ECO:0000256" key="5">
    <source>
        <dbReference type="HAMAP-Rule" id="MF_01219"/>
    </source>
</evidence>
<dbReference type="InterPro" id="IPR023050">
    <property type="entry name" value="PyrR"/>
</dbReference>
<evidence type="ECO:0000259" key="6">
    <source>
        <dbReference type="Pfam" id="PF00156"/>
    </source>
</evidence>